<evidence type="ECO:0000256" key="3">
    <source>
        <dbReference type="ARBA" id="ARBA00022692"/>
    </source>
</evidence>
<keyword evidence="9" id="KW-1185">Reference proteome</keyword>
<comment type="caution">
    <text evidence="8">The sequence shown here is derived from an EMBL/GenBank/DDBJ whole genome shotgun (WGS) entry which is preliminary data.</text>
</comment>
<evidence type="ECO:0000256" key="1">
    <source>
        <dbReference type="ARBA" id="ARBA00004141"/>
    </source>
</evidence>
<evidence type="ECO:0000313" key="9">
    <source>
        <dbReference type="Proteomes" id="UP001156694"/>
    </source>
</evidence>
<dbReference type="PANTHER" id="PTHR32322:SF2">
    <property type="entry name" value="EAMA DOMAIN-CONTAINING PROTEIN"/>
    <property type="match status" value="1"/>
</dbReference>
<feature type="transmembrane region" description="Helical" evidence="6">
    <location>
        <begin position="223"/>
        <end position="245"/>
    </location>
</feature>
<organism evidence="8 9">
    <name type="scientific">Amylibacter marinus</name>
    <dbReference type="NCBI Taxonomy" id="1475483"/>
    <lineage>
        <taxon>Bacteria</taxon>
        <taxon>Pseudomonadati</taxon>
        <taxon>Pseudomonadota</taxon>
        <taxon>Alphaproteobacteria</taxon>
        <taxon>Rhodobacterales</taxon>
        <taxon>Paracoccaceae</taxon>
        <taxon>Amylibacter</taxon>
    </lineage>
</organism>
<evidence type="ECO:0000313" key="8">
    <source>
        <dbReference type="EMBL" id="GLQ34569.1"/>
    </source>
</evidence>
<dbReference type="InterPro" id="IPR037185">
    <property type="entry name" value="EmrE-like"/>
</dbReference>
<accession>A0ABQ5VTB7</accession>
<evidence type="ECO:0000256" key="2">
    <source>
        <dbReference type="ARBA" id="ARBA00007362"/>
    </source>
</evidence>
<evidence type="ECO:0000256" key="5">
    <source>
        <dbReference type="ARBA" id="ARBA00023136"/>
    </source>
</evidence>
<feature type="transmembrane region" description="Helical" evidence="6">
    <location>
        <begin position="102"/>
        <end position="122"/>
    </location>
</feature>
<dbReference type="Pfam" id="PF00892">
    <property type="entry name" value="EamA"/>
    <property type="match status" value="2"/>
</dbReference>
<proteinExistence type="inferred from homology"/>
<gene>
    <name evidence="8" type="ORF">GCM10007939_08520</name>
</gene>
<dbReference type="RefSeq" id="WP_284376407.1">
    <property type="nucleotide sequence ID" value="NZ_BSNN01000002.1"/>
</dbReference>
<protein>
    <submittedName>
        <fullName evidence="8">ABC transporter permease</fullName>
    </submittedName>
</protein>
<dbReference type="EMBL" id="BSNN01000002">
    <property type="protein sequence ID" value="GLQ34569.1"/>
    <property type="molecule type" value="Genomic_DNA"/>
</dbReference>
<keyword evidence="4 6" id="KW-1133">Transmembrane helix</keyword>
<keyword evidence="5 6" id="KW-0472">Membrane</keyword>
<feature type="transmembrane region" description="Helical" evidence="6">
    <location>
        <begin position="161"/>
        <end position="177"/>
    </location>
</feature>
<feature type="transmembrane region" description="Helical" evidence="6">
    <location>
        <begin position="76"/>
        <end position="96"/>
    </location>
</feature>
<feature type="domain" description="EamA" evidence="7">
    <location>
        <begin position="166"/>
        <end position="293"/>
    </location>
</feature>
<evidence type="ECO:0000259" key="7">
    <source>
        <dbReference type="Pfam" id="PF00892"/>
    </source>
</evidence>
<keyword evidence="3 6" id="KW-0812">Transmembrane</keyword>
<comment type="subcellular location">
    <subcellularLocation>
        <location evidence="1">Membrane</location>
        <topology evidence="1">Multi-pass membrane protein</topology>
    </subcellularLocation>
</comment>
<name>A0ABQ5VTB7_9RHOB</name>
<dbReference type="SUPFAM" id="SSF103481">
    <property type="entry name" value="Multidrug resistance efflux transporter EmrE"/>
    <property type="match status" value="2"/>
</dbReference>
<evidence type="ECO:0000256" key="6">
    <source>
        <dbReference type="SAM" id="Phobius"/>
    </source>
</evidence>
<comment type="similarity">
    <text evidence="2">Belongs to the EamA transporter family.</text>
</comment>
<dbReference type="Proteomes" id="UP001156694">
    <property type="component" value="Unassembled WGS sequence"/>
</dbReference>
<reference evidence="9" key="1">
    <citation type="journal article" date="2019" name="Int. J. Syst. Evol. Microbiol.">
        <title>The Global Catalogue of Microorganisms (GCM) 10K type strain sequencing project: providing services to taxonomists for standard genome sequencing and annotation.</title>
        <authorList>
            <consortium name="The Broad Institute Genomics Platform"/>
            <consortium name="The Broad Institute Genome Sequencing Center for Infectious Disease"/>
            <person name="Wu L."/>
            <person name="Ma J."/>
        </authorList>
    </citation>
    <scope>NUCLEOTIDE SEQUENCE [LARGE SCALE GENOMIC DNA]</scope>
    <source>
        <strain evidence="9">NBRC 110140</strain>
    </source>
</reference>
<dbReference type="PANTHER" id="PTHR32322">
    <property type="entry name" value="INNER MEMBRANE TRANSPORTER"/>
    <property type="match status" value="1"/>
</dbReference>
<feature type="transmembrane region" description="Helical" evidence="6">
    <location>
        <begin position="36"/>
        <end position="55"/>
    </location>
</feature>
<feature type="domain" description="EamA" evidence="7">
    <location>
        <begin position="10"/>
        <end position="146"/>
    </location>
</feature>
<feature type="transmembrane region" description="Helical" evidence="6">
    <location>
        <begin position="7"/>
        <end position="30"/>
    </location>
</feature>
<feature type="transmembrane region" description="Helical" evidence="6">
    <location>
        <begin position="134"/>
        <end position="155"/>
    </location>
</feature>
<feature type="transmembrane region" description="Helical" evidence="6">
    <location>
        <begin position="189"/>
        <end position="211"/>
    </location>
</feature>
<feature type="transmembrane region" description="Helical" evidence="6">
    <location>
        <begin position="278"/>
        <end position="294"/>
    </location>
</feature>
<sequence length="309" mass="32461">MSKPTLANWLALITLGVIWGGSFMGAKIALIDLEPMTVALLRLAIAAVVLWLVTLATGRKFPGFSTPTDRRIWGHIALMGLITNAIPFTLLNWGQLYVSSGFAGVTMAVVPLLVLPLSHFFLKGGQMTLRKTVGFGFGFIGIVILIGPAKLLAATGSNLEPIARVACIAAACCYALGTINTRLCPPVSVMAYSAGGLIIGTIALLPVTLMFEGIPSWPDAPALMGVVFLGLFPTALATILLVSVVNTAGPSFMSLVNYQVPLWAVLFGVLFLDESLPPSFIGAFALILFGLAISQSRAKTGKTFPAGKV</sequence>
<feature type="transmembrane region" description="Helical" evidence="6">
    <location>
        <begin position="252"/>
        <end position="272"/>
    </location>
</feature>
<dbReference type="InterPro" id="IPR000620">
    <property type="entry name" value="EamA_dom"/>
</dbReference>
<dbReference type="InterPro" id="IPR050638">
    <property type="entry name" value="AA-Vitamin_Transporters"/>
</dbReference>
<evidence type="ECO:0000256" key="4">
    <source>
        <dbReference type="ARBA" id="ARBA00022989"/>
    </source>
</evidence>